<protein>
    <submittedName>
        <fullName evidence="1">Uncharacterized protein</fullName>
    </submittedName>
</protein>
<sequence length="71" mass="8086">PHTSRIVSGLTLYITIFSNPSLVEFLPSVGIKSCTLGFKYMFNPFPLPIELVSTSEGVEKIVRWQCRNRLR</sequence>
<comment type="caution">
    <text evidence="1">The sequence shown here is derived from an EMBL/GenBank/DDBJ whole genome shotgun (WGS) entry which is preliminary data.</text>
</comment>
<proteinExistence type="predicted"/>
<feature type="non-terminal residue" evidence="1">
    <location>
        <position position="1"/>
    </location>
</feature>
<dbReference type="Proteomes" id="UP000265520">
    <property type="component" value="Unassembled WGS sequence"/>
</dbReference>
<evidence type="ECO:0000313" key="2">
    <source>
        <dbReference type="Proteomes" id="UP000265520"/>
    </source>
</evidence>
<dbReference type="EMBL" id="LXQA010343496">
    <property type="protein sequence ID" value="MCI45379.1"/>
    <property type="molecule type" value="Genomic_DNA"/>
</dbReference>
<name>A0A392S9L6_9FABA</name>
<keyword evidence="2" id="KW-1185">Reference proteome</keyword>
<accession>A0A392S9L6</accession>
<dbReference type="AlphaFoldDB" id="A0A392S9L6"/>
<organism evidence="1 2">
    <name type="scientific">Trifolium medium</name>
    <dbReference type="NCBI Taxonomy" id="97028"/>
    <lineage>
        <taxon>Eukaryota</taxon>
        <taxon>Viridiplantae</taxon>
        <taxon>Streptophyta</taxon>
        <taxon>Embryophyta</taxon>
        <taxon>Tracheophyta</taxon>
        <taxon>Spermatophyta</taxon>
        <taxon>Magnoliopsida</taxon>
        <taxon>eudicotyledons</taxon>
        <taxon>Gunneridae</taxon>
        <taxon>Pentapetalae</taxon>
        <taxon>rosids</taxon>
        <taxon>fabids</taxon>
        <taxon>Fabales</taxon>
        <taxon>Fabaceae</taxon>
        <taxon>Papilionoideae</taxon>
        <taxon>50 kb inversion clade</taxon>
        <taxon>NPAAA clade</taxon>
        <taxon>Hologalegina</taxon>
        <taxon>IRL clade</taxon>
        <taxon>Trifolieae</taxon>
        <taxon>Trifolium</taxon>
    </lineage>
</organism>
<reference evidence="1 2" key="1">
    <citation type="journal article" date="2018" name="Front. Plant Sci.">
        <title>Red Clover (Trifolium pratense) and Zigzag Clover (T. medium) - A Picture of Genomic Similarities and Differences.</title>
        <authorList>
            <person name="Dluhosova J."/>
            <person name="Istvanek J."/>
            <person name="Nedelnik J."/>
            <person name="Repkova J."/>
        </authorList>
    </citation>
    <scope>NUCLEOTIDE SEQUENCE [LARGE SCALE GENOMIC DNA]</scope>
    <source>
        <strain evidence="2">cv. 10/8</strain>
        <tissue evidence="1">Leaf</tissue>
    </source>
</reference>
<evidence type="ECO:0000313" key="1">
    <source>
        <dbReference type="EMBL" id="MCI45379.1"/>
    </source>
</evidence>